<dbReference type="Proteomes" id="UP000188320">
    <property type="component" value="Unassembled WGS sequence"/>
</dbReference>
<protein>
    <submittedName>
        <fullName evidence="2">Uncharacterized protein</fullName>
    </submittedName>
</protein>
<feature type="compositionally biased region" description="Polar residues" evidence="1">
    <location>
        <begin position="103"/>
        <end position="114"/>
    </location>
</feature>
<feature type="compositionally biased region" description="Polar residues" evidence="1">
    <location>
        <begin position="35"/>
        <end position="46"/>
    </location>
</feature>
<dbReference type="AlphaFoldDB" id="A0A1R1PKA4"/>
<gene>
    <name evidence="2" type="ORF">AX774_g5152</name>
</gene>
<name>A0A1R1PKA4_ZANCU</name>
<feature type="compositionally biased region" description="Basic and acidic residues" evidence="1">
    <location>
        <begin position="71"/>
        <end position="98"/>
    </location>
</feature>
<dbReference type="EMBL" id="LSSK01000907">
    <property type="protein sequence ID" value="OMH81395.1"/>
    <property type="molecule type" value="Genomic_DNA"/>
</dbReference>
<keyword evidence="3" id="KW-1185">Reference proteome</keyword>
<proteinExistence type="predicted"/>
<evidence type="ECO:0000313" key="3">
    <source>
        <dbReference type="Proteomes" id="UP000188320"/>
    </source>
</evidence>
<organism evidence="2 3">
    <name type="scientific">Zancudomyces culisetae</name>
    <name type="common">Gut fungus</name>
    <name type="synonym">Smittium culisetae</name>
    <dbReference type="NCBI Taxonomy" id="1213189"/>
    <lineage>
        <taxon>Eukaryota</taxon>
        <taxon>Fungi</taxon>
        <taxon>Fungi incertae sedis</taxon>
        <taxon>Zoopagomycota</taxon>
        <taxon>Kickxellomycotina</taxon>
        <taxon>Harpellomycetes</taxon>
        <taxon>Harpellales</taxon>
        <taxon>Legeriomycetaceae</taxon>
        <taxon>Zancudomyces</taxon>
    </lineage>
</organism>
<sequence>MALRTAAKRFYQPLVQVKRCDLGFTQLSQGNRFYTSTSTEHNTNQVDCKDGEQKNSKPGGYKGKMSRKQKREILDLTEESRLKERYNDDKEVLDRTDEADQQGYENNSNIDKGR</sequence>
<evidence type="ECO:0000313" key="2">
    <source>
        <dbReference type="EMBL" id="OMH81395.1"/>
    </source>
</evidence>
<reference evidence="3" key="1">
    <citation type="submission" date="2017-01" db="EMBL/GenBank/DDBJ databases">
        <authorList>
            <person name="Wang Y."/>
            <person name="White M."/>
            <person name="Kvist S."/>
            <person name="Moncalvo J.-M."/>
        </authorList>
    </citation>
    <scope>NUCLEOTIDE SEQUENCE [LARGE SCALE GENOMIC DNA]</scope>
    <source>
        <strain evidence="3">COL-18-3</strain>
    </source>
</reference>
<comment type="caution">
    <text evidence="2">The sequence shown here is derived from an EMBL/GenBank/DDBJ whole genome shotgun (WGS) entry which is preliminary data.</text>
</comment>
<feature type="region of interest" description="Disordered" evidence="1">
    <location>
        <begin position="35"/>
        <end position="114"/>
    </location>
</feature>
<evidence type="ECO:0000256" key="1">
    <source>
        <dbReference type="SAM" id="MobiDB-lite"/>
    </source>
</evidence>
<accession>A0A1R1PKA4</accession>